<name>A0A4P6DYL5_9BIFI</name>
<reference evidence="1 2" key="1">
    <citation type="submission" date="2019-01" db="EMBL/GenBank/DDBJ databases">
        <title>Complete genome sequence of Bifidobacterium gallinarum CACC 514.</title>
        <authorList>
            <person name="Jung M."/>
        </authorList>
    </citation>
    <scope>NUCLEOTIDE SEQUENCE [LARGE SCALE GENOMIC DNA]</scope>
    <source>
        <strain evidence="1 2">CACC 514</strain>
    </source>
</reference>
<accession>A0A4P6DYL5</accession>
<evidence type="ECO:0000313" key="2">
    <source>
        <dbReference type="Proteomes" id="UP000293589"/>
    </source>
</evidence>
<protein>
    <submittedName>
        <fullName evidence="1">Uncharacterized protein</fullName>
    </submittedName>
</protein>
<dbReference type="EMBL" id="CP035464">
    <property type="protein sequence ID" value="QAY33940.1"/>
    <property type="molecule type" value="Genomic_DNA"/>
</dbReference>
<dbReference type="KEGG" id="bgx:ESN35_09845"/>
<evidence type="ECO:0000313" key="1">
    <source>
        <dbReference type="EMBL" id="QAY33940.1"/>
    </source>
</evidence>
<sequence>MTTRPFHSCHERVSSVENDDTRCRGYV</sequence>
<dbReference type="AlphaFoldDB" id="A0A4P6DYL5"/>
<gene>
    <name evidence="1" type="ORF">ESN35_09845</name>
</gene>
<proteinExistence type="predicted"/>
<dbReference type="Proteomes" id="UP000293589">
    <property type="component" value="Chromosome"/>
</dbReference>
<organism evidence="1 2">
    <name type="scientific">Bifidobacterium pullorum subsp. gallinarum</name>
    <dbReference type="NCBI Taxonomy" id="78344"/>
    <lineage>
        <taxon>Bacteria</taxon>
        <taxon>Bacillati</taxon>
        <taxon>Actinomycetota</taxon>
        <taxon>Actinomycetes</taxon>
        <taxon>Bifidobacteriales</taxon>
        <taxon>Bifidobacteriaceae</taxon>
        <taxon>Bifidobacterium</taxon>
    </lineage>
</organism>